<dbReference type="PANTHER" id="PTHR12526">
    <property type="entry name" value="GLYCOSYLTRANSFERASE"/>
    <property type="match status" value="1"/>
</dbReference>
<protein>
    <submittedName>
        <fullName evidence="5">Glycosyl transferase</fullName>
    </submittedName>
</protein>
<sequence>MKIAMISEHASPLATLGGADAGGQNVHVAELSAALARRGHDVDVYTRRDNADLPERVRTDQGYTVVHVPVGPPRQVPKDELLQYMVAFGRYLDGQWDRERPDIAHAHFWMSGIAAQLAAKRRRVPTVQTFHALGVVKQRHQGHRDTSPAERLRLETRVAEEATWVTAGCSDEVFELMRLGRDRLRISVVPCGVDVQQFSPRGPTAEHSGRRRIVAVGRFVPRKGFDTVIEALTTVPSAELVIAGGPPRAELDTVPEACRLLKLAADLGVAERVSLCGSVARADMPALLRSADVVACTPWYEPFGMVPLEAMACGVPVVASAVGGMLDTVVHDLTGLLIPPKDPRACANAINAILRDRRTASGFGKAGRERARSRYSWDRIATDTLRVYDRLLPAAAPGRITARASGSR</sequence>
<accession>A0A9X7IMV6</accession>
<evidence type="ECO:0000259" key="4">
    <source>
        <dbReference type="Pfam" id="PF13439"/>
    </source>
</evidence>
<dbReference type="PANTHER" id="PTHR12526:SF635">
    <property type="entry name" value="GLYCOSYL TRANSFERASE GROUP 1"/>
    <property type="match status" value="1"/>
</dbReference>
<comment type="caution">
    <text evidence="5">The sequence shown here is derived from an EMBL/GenBank/DDBJ whole genome shotgun (WGS) entry which is preliminary data.</text>
</comment>
<dbReference type="GO" id="GO:0016757">
    <property type="term" value="F:glycosyltransferase activity"/>
    <property type="evidence" value="ECO:0007669"/>
    <property type="project" value="UniProtKB-KW"/>
</dbReference>
<organism evidence="5 6">
    <name type="scientific">Mycolicibacter virginiensis</name>
    <dbReference type="NCBI Taxonomy" id="1795032"/>
    <lineage>
        <taxon>Bacteria</taxon>
        <taxon>Bacillati</taxon>
        <taxon>Actinomycetota</taxon>
        <taxon>Actinomycetes</taxon>
        <taxon>Mycobacteriales</taxon>
        <taxon>Mycobacteriaceae</taxon>
        <taxon>Mycolicibacter</taxon>
    </lineage>
</organism>
<feature type="domain" description="Glycosyltransferase subfamily 4-like N-terminal" evidence="4">
    <location>
        <begin position="22"/>
        <end position="196"/>
    </location>
</feature>
<proteinExistence type="predicted"/>
<keyword evidence="6" id="KW-1185">Reference proteome</keyword>
<evidence type="ECO:0000313" key="5">
    <source>
        <dbReference type="EMBL" id="PQM52203.1"/>
    </source>
</evidence>
<dbReference type="Gene3D" id="3.40.50.2000">
    <property type="entry name" value="Glycogen Phosphorylase B"/>
    <property type="match status" value="2"/>
</dbReference>
<evidence type="ECO:0000256" key="1">
    <source>
        <dbReference type="ARBA" id="ARBA00022676"/>
    </source>
</evidence>
<keyword evidence="1" id="KW-0328">Glycosyltransferase</keyword>
<feature type="domain" description="Glycosyl transferase family 1" evidence="3">
    <location>
        <begin position="206"/>
        <end position="370"/>
    </location>
</feature>
<keyword evidence="2 5" id="KW-0808">Transferase</keyword>
<dbReference type="RefSeq" id="WP_105295102.1">
    <property type="nucleotide sequence ID" value="NZ_PUEV01000051.1"/>
</dbReference>
<dbReference type="EMBL" id="PUEV01000051">
    <property type="protein sequence ID" value="PQM52203.1"/>
    <property type="molecule type" value="Genomic_DNA"/>
</dbReference>
<evidence type="ECO:0000313" key="6">
    <source>
        <dbReference type="Proteomes" id="UP000237911"/>
    </source>
</evidence>
<evidence type="ECO:0000259" key="3">
    <source>
        <dbReference type="Pfam" id="PF00534"/>
    </source>
</evidence>
<dbReference type="InterPro" id="IPR028098">
    <property type="entry name" value="Glyco_trans_4-like_N"/>
</dbReference>
<dbReference type="Pfam" id="PF00534">
    <property type="entry name" value="Glycos_transf_1"/>
    <property type="match status" value="1"/>
</dbReference>
<dbReference type="Pfam" id="PF13439">
    <property type="entry name" value="Glyco_transf_4"/>
    <property type="match status" value="1"/>
</dbReference>
<dbReference type="InterPro" id="IPR001296">
    <property type="entry name" value="Glyco_trans_1"/>
</dbReference>
<name>A0A9X7IMV6_9MYCO</name>
<gene>
    <name evidence="5" type="ORF">C5U48_11105</name>
</gene>
<evidence type="ECO:0000256" key="2">
    <source>
        <dbReference type="ARBA" id="ARBA00022679"/>
    </source>
</evidence>
<dbReference type="Proteomes" id="UP000237911">
    <property type="component" value="Unassembled WGS sequence"/>
</dbReference>
<reference evidence="5 6" key="1">
    <citation type="submission" date="2018-02" db="EMBL/GenBank/DDBJ databases">
        <title>Draft genome sequence of Mycobacterium virginiense isolated from mud of a swine farm in Japan.</title>
        <authorList>
            <person name="Ohya K."/>
        </authorList>
    </citation>
    <scope>NUCLEOTIDE SEQUENCE [LARGE SCALE GENOMIC DNA]</scope>
    <source>
        <strain evidence="5 6">GF75</strain>
    </source>
</reference>
<dbReference type="AlphaFoldDB" id="A0A9X7IMV6"/>
<dbReference type="SUPFAM" id="SSF53756">
    <property type="entry name" value="UDP-Glycosyltransferase/glycogen phosphorylase"/>
    <property type="match status" value="1"/>
</dbReference>